<dbReference type="RefSeq" id="WP_067871006.1">
    <property type="nucleotide sequence ID" value="NZ_JAAXOP010000009.1"/>
</dbReference>
<evidence type="ECO:0000256" key="1">
    <source>
        <dbReference type="SAM" id="Phobius"/>
    </source>
</evidence>
<evidence type="ECO:0000259" key="3">
    <source>
        <dbReference type="Pfam" id="PF26059"/>
    </source>
</evidence>
<keyword evidence="1" id="KW-1133">Transmembrane helix</keyword>
<name>A0A846Y3K8_9NOCA</name>
<feature type="domain" description="DUF8020" evidence="3">
    <location>
        <begin position="33"/>
        <end position="101"/>
    </location>
</feature>
<gene>
    <name evidence="4" type="ORF">HGA08_16690</name>
</gene>
<feature type="transmembrane region" description="Helical" evidence="1">
    <location>
        <begin position="191"/>
        <end position="213"/>
    </location>
</feature>
<reference evidence="4 5" key="1">
    <citation type="submission" date="2020-04" db="EMBL/GenBank/DDBJ databases">
        <title>MicrobeNet Type strains.</title>
        <authorList>
            <person name="Nicholson A.C."/>
        </authorList>
    </citation>
    <scope>NUCLEOTIDE SEQUENCE [LARGE SCALE GENOMIC DNA]</scope>
    <source>
        <strain evidence="4 5">JCM 12354</strain>
    </source>
</reference>
<keyword evidence="1" id="KW-0812">Transmembrane</keyword>
<keyword evidence="1" id="KW-0472">Membrane</keyword>
<dbReference type="AlphaFoldDB" id="A0A846Y3K8"/>
<feature type="chain" id="PRO_5032366137" description="DUF8020 domain-containing protein" evidence="2">
    <location>
        <begin position="27"/>
        <end position="248"/>
    </location>
</feature>
<keyword evidence="5" id="KW-1185">Reference proteome</keyword>
<feature type="transmembrane region" description="Helical" evidence="1">
    <location>
        <begin position="219"/>
        <end position="238"/>
    </location>
</feature>
<evidence type="ECO:0000256" key="2">
    <source>
        <dbReference type="SAM" id="SignalP"/>
    </source>
</evidence>
<dbReference type="Proteomes" id="UP000565711">
    <property type="component" value="Unassembled WGS sequence"/>
</dbReference>
<keyword evidence="2" id="KW-0732">Signal</keyword>
<dbReference type="Pfam" id="PF26059">
    <property type="entry name" value="DUF8020"/>
    <property type="match status" value="1"/>
</dbReference>
<organism evidence="4 5">
    <name type="scientific">Nocardia vermiculata</name>
    <dbReference type="NCBI Taxonomy" id="257274"/>
    <lineage>
        <taxon>Bacteria</taxon>
        <taxon>Bacillati</taxon>
        <taxon>Actinomycetota</taxon>
        <taxon>Actinomycetes</taxon>
        <taxon>Mycobacteriales</taxon>
        <taxon>Nocardiaceae</taxon>
        <taxon>Nocardia</taxon>
    </lineage>
</organism>
<dbReference type="EMBL" id="JAAXOP010000009">
    <property type="protein sequence ID" value="NKY51858.1"/>
    <property type="molecule type" value="Genomic_DNA"/>
</dbReference>
<feature type="transmembrane region" description="Helical" evidence="1">
    <location>
        <begin position="160"/>
        <end position="184"/>
    </location>
</feature>
<proteinExistence type="predicted"/>
<feature type="signal peptide" evidence="2">
    <location>
        <begin position="1"/>
        <end position="26"/>
    </location>
</feature>
<comment type="caution">
    <text evidence="4">The sequence shown here is derived from an EMBL/GenBank/DDBJ whole genome shotgun (WGS) entry which is preliminary data.</text>
</comment>
<evidence type="ECO:0000313" key="4">
    <source>
        <dbReference type="EMBL" id="NKY51858.1"/>
    </source>
</evidence>
<protein>
    <recommendedName>
        <fullName evidence="3">DUF8020 domain-containing protein</fullName>
    </recommendedName>
</protein>
<dbReference type="InterPro" id="IPR058333">
    <property type="entry name" value="DUF8020"/>
</dbReference>
<evidence type="ECO:0000313" key="5">
    <source>
        <dbReference type="Proteomes" id="UP000565711"/>
    </source>
</evidence>
<sequence>MRIKHLAATAAVVAAALGLSSATAGAAPAPDTAVNFRATPTATGTVISTDAGSLSADNGVFTIAAADGTVLAGTELSFRVDDFVFPIEASIHGHTATLTPKFDLAHAAYRPVTAPSAVPAAIPSAAPAAMPFEDSAPWKTPYDREQAAWSRMTSTIGVGASIGTLVGGIGGAGIGCVLGGIAGATVASATIVGMFGPFIPAAILGCLGGVLAIGALGTVAGQLLVTAPVAIMAAAQYFTTVNSPFPAK</sequence>
<accession>A0A846Y3K8</accession>